<protein>
    <submittedName>
        <fullName evidence="2">Calcineurin-like phosphoesterase</fullName>
    </submittedName>
</protein>
<gene>
    <name evidence="2" type="ORF">Mal52_32550</name>
</gene>
<dbReference type="Proteomes" id="UP000319383">
    <property type="component" value="Chromosome"/>
</dbReference>
<evidence type="ECO:0000259" key="1">
    <source>
        <dbReference type="Pfam" id="PF00149"/>
    </source>
</evidence>
<dbReference type="PANTHER" id="PTHR43143:SF5">
    <property type="entry name" value="SECRETED PROTEIN"/>
    <property type="match status" value="1"/>
</dbReference>
<accession>A0A517ZQJ4</accession>
<dbReference type="GO" id="GO:0016787">
    <property type="term" value="F:hydrolase activity"/>
    <property type="evidence" value="ECO:0007669"/>
    <property type="project" value="InterPro"/>
</dbReference>
<evidence type="ECO:0000313" key="2">
    <source>
        <dbReference type="EMBL" id="QDU44769.1"/>
    </source>
</evidence>
<organism evidence="2 3">
    <name type="scientific">Symmachiella dynata</name>
    <dbReference type="NCBI Taxonomy" id="2527995"/>
    <lineage>
        <taxon>Bacteria</taxon>
        <taxon>Pseudomonadati</taxon>
        <taxon>Planctomycetota</taxon>
        <taxon>Planctomycetia</taxon>
        <taxon>Planctomycetales</taxon>
        <taxon>Planctomycetaceae</taxon>
        <taxon>Symmachiella</taxon>
    </lineage>
</organism>
<dbReference type="Pfam" id="PF00149">
    <property type="entry name" value="Metallophos"/>
    <property type="match status" value="1"/>
</dbReference>
<dbReference type="AlphaFoldDB" id="A0A517ZQJ4"/>
<dbReference type="SUPFAM" id="SSF56300">
    <property type="entry name" value="Metallo-dependent phosphatases"/>
    <property type="match status" value="1"/>
</dbReference>
<keyword evidence="3" id="KW-1185">Reference proteome</keyword>
<dbReference type="RefSeq" id="WP_197534217.1">
    <property type="nucleotide sequence ID" value="NZ_CP036276.1"/>
</dbReference>
<dbReference type="Gene3D" id="3.60.21.10">
    <property type="match status" value="1"/>
</dbReference>
<reference evidence="2 3" key="1">
    <citation type="submission" date="2019-02" db="EMBL/GenBank/DDBJ databases">
        <title>Deep-cultivation of Planctomycetes and their phenomic and genomic characterization uncovers novel biology.</title>
        <authorList>
            <person name="Wiegand S."/>
            <person name="Jogler M."/>
            <person name="Boedeker C."/>
            <person name="Pinto D."/>
            <person name="Vollmers J."/>
            <person name="Rivas-Marin E."/>
            <person name="Kohn T."/>
            <person name="Peeters S.H."/>
            <person name="Heuer A."/>
            <person name="Rast P."/>
            <person name="Oberbeckmann S."/>
            <person name="Bunk B."/>
            <person name="Jeske O."/>
            <person name="Meyerdierks A."/>
            <person name="Storesund J.E."/>
            <person name="Kallscheuer N."/>
            <person name="Luecker S."/>
            <person name="Lage O.M."/>
            <person name="Pohl T."/>
            <person name="Merkel B.J."/>
            <person name="Hornburger P."/>
            <person name="Mueller R.-W."/>
            <person name="Bruemmer F."/>
            <person name="Labrenz M."/>
            <person name="Spormann A.M."/>
            <person name="Op den Camp H."/>
            <person name="Overmann J."/>
            <person name="Amann R."/>
            <person name="Jetten M.S.M."/>
            <person name="Mascher T."/>
            <person name="Medema M.H."/>
            <person name="Devos D.P."/>
            <person name="Kaster A.-K."/>
            <person name="Ovreas L."/>
            <person name="Rohde M."/>
            <person name="Galperin M.Y."/>
            <person name="Jogler C."/>
        </authorList>
    </citation>
    <scope>NUCLEOTIDE SEQUENCE [LARGE SCALE GENOMIC DNA]</scope>
    <source>
        <strain evidence="2 3">Mal52</strain>
    </source>
</reference>
<dbReference type="InterPro" id="IPR029052">
    <property type="entry name" value="Metallo-depent_PP-like"/>
</dbReference>
<evidence type="ECO:0000313" key="3">
    <source>
        <dbReference type="Proteomes" id="UP000319383"/>
    </source>
</evidence>
<proteinExistence type="predicted"/>
<dbReference type="InterPro" id="IPR004843">
    <property type="entry name" value="Calcineurin-like_PHP"/>
</dbReference>
<dbReference type="EMBL" id="CP036276">
    <property type="protein sequence ID" value="QDU44769.1"/>
    <property type="molecule type" value="Genomic_DNA"/>
</dbReference>
<name>A0A517ZQJ4_9PLAN</name>
<dbReference type="KEGG" id="sdyn:Mal52_32550"/>
<sequence>MKPHVFQITVLTVALFTMCVARGIAEEPAAAPEGTFSFVVLPDTQGYVSEKNEAYFEAEVNWILDNREKQRIVFVSHVGDIVDKYKSDEEWQIARKHMLRLSGKLPFAFSVGNHDMLSGGDSQKFQETFPASLFENEKWYGGQIKNNADSYQLISAGGMDFVILHLECNAPDDVLDWANDVLEKHADRRAMVTTHMYLGPRDRPRESRDYYDATKGRMRWHKTQGKQGNTPQQMWEKCFSKHENLFLICCGDQSRTQAMHRTVEGEHGNSVHECLSDYRGGFLRIYRFEPKQNQISVMTYSPLQQELCSGTKIAPDVDDHQFVLKYEMSK</sequence>
<dbReference type="InterPro" id="IPR051918">
    <property type="entry name" value="STPP_CPPED1"/>
</dbReference>
<feature type="domain" description="Calcineurin-like phosphoesterase" evidence="1">
    <location>
        <begin position="38"/>
        <end position="205"/>
    </location>
</feature>
<dbReference type="PANTHER" id="PTHR43143">
    <property type="entry name" value="METALLOPHOSPHOESTERASE, CALCINEURIN SUPERFAMILY"/>
    <property type="match status" value="1"/>
</dbReference>